<dbReference type="Proteomes" id="UP000467841">
    <property type="component" value="Unassembled WGS sequence"/>
</dbReference>
<name>A0A6D2LDZ8_9BRAS</name>
<dbReference type="PANTHER" id="PTHR31900">
    <property type="entry name" value="F-BOX/RNI SUPERFAMILY PROTEIN-RELATED"/>
    <property type="match status" value="1"/>
</dbReference>
<dbReference type="CDD" id="cd22160">
    <property type="entry name" value="F-box_AtFBL13-like"/>
    <property type="match status" value="1"/>
</dbReference>
<dbReference type="Pfam" id="PF00646">
    <property type="entry name" value="F-box"/>
    <property type="match status" value="1"/>
</dbReference>
<gene>
    <name evidence="3" type="ORF">MERR_LOCUS49812</name>
</gene>
<dbReference type="EMBL" id="CACVBM020001940">
    <property type="protein sequence ID" value="CAA7062576.1"/>
    <property type="molecule type" value="Genomic_DNA"/>
</dbReference>
<dbReference type="InterPro" id="IPR036047">
    <property type="entry name" value="F-box-like_dom_sf"/>
</dbReference>
<evidence type="ECO:0000259" key="2">
    <source>
        <dbReference type="Pfam" id="PF24758"/>
    </source>
</evidence>
<feature type="domain" description="F-box/LRR-repeat protein 15/At3g58940/PEG3-like LRR" evidence="2">
    <location>
        <begin position="55"/>
        <end position="197"/>
    </location>
</feature>
<protein>
    <submittedName>
        <fullName evidence="3">Uncharacterized protein</fullName>
    </submittedName>
</protein>
<dbReference type="AlphaFoldDB" id="A0A6D2LDZ8"/>
<accession>A0A6D2LDZ8</accession>
<dbReference type="SUPFAM" id="SSF81383">
    <property type="entry name" value="F-box domain"/>
    <property type="match status" value="1"/>
</dbReference>
<proteinExistence type="predicted"/>
<dbReference type="InterPro" id="IPR055411">
    <property type="entry name" value="LRR_FXL15/At3g58940/PEG3-like"/>
</dbReference>
<dbReference type="InterPro" id="IPR053781">
    <property type="entry name" value="F-box_AtFBL13-like"/>
</dbReference>
<dbReference type="SUPFAM" id="SSF52047">
    <property type="entry name" value="RNI-like"/>
    <property type="match status" value="1"/>
</dbReference>
<dbReference type="Gene3D" id="3.80.10.10">
    <property type="entry name" value="Ribonuclease Inhibitor"/>
    <property type="match status" value="1"/>
</dbReference>
<feature type="domain" description="F-box" evidence="1">
    <location>
        <begin position="4"/>
        <end position="44"/>
    </location>
</feature>
<dbReference type="InterPro" id="IPR032675">
    <property type="entry name" value="LRR_dom_sf"/>
</dbReference>
<reference evidence="3" key="1">
    <citation type="submission" date="2020-01" db="EMBL/GenBank/DDBJ databases">
        <authorList>
            <person name="Mishra B."/>
        </authorList>
    </citation>
    <scope>NUCLEOTIDE SEQUENCE [LARGE SCALE GENOMIC DNA]</scope>
</reference>
<sequence length="309" mass="34713">MDRISLLPDELLLKILSSLPSTKHVVATMVLSKRWQPLWMMVPKLVSDFGDIPLWTRAAEKHSLRELVIDIDSSSSASPALLPRSLYTECRMLVRLKLDAVILVDVASPVSFPTLKCMTLYSVKYPGDEFVKRFLSNCPVLERLDVDQCPGDNVTVFTARVPSLKRLYLHKSTDADLDDAEGFVIDAPSLKYLGITDTTGGFCVIENEMPNIVKADVDVGYESFSKMLGSITSVKRLDLCLLSSKDLYPVGSVFHRLIHLKICTCEPEWLNLCMCLLRDSPKLQSLELEQCHDLPARPRPCWIDTKLSP</sequence>
<dbReference type="InterPro" id="IPR050232">
    <property type="entry name" value="FBL13/AtMIF1-like"/>
</dbReference>
<dbReference type="InterPro" id="IPR001810">
    <property type="entry name" value="F-box_dom"/>
</dbReference>
<dbReference type="Pfam" id="PF24758">
    <property type="entry name" value="LRR_At5g56370"/>
    <property type="match status" value="1"/>
</dbReference>
<evidence type="ECO:0000313" key="3">
    <source>
        <dbReference type="EMBL" id="CAA7062576.1"/>
    </source>
</evidence>
<dbReference type="PANTHER" id="PTHR31900:SF29">
    <property type="entry name" value="FBD-LIKE DOMAIN FAMILY PROTEIN"/>
    <property type="match status" value="1"/>
</dbReference>
<evidence type="ECO:0000259" key="1">
    <source>
        <dbReference type="Pfam" id="PF00646"/>
    </source>
</evidence>
<keyword evidence="4" id="KW-1185">Reference proteome</keyword>
<dbReference type="OrthoDB" id="585311at2759"/>
<comment type="caution">
    <text evidence="3">The sequence shown here is derived from an EMBL/GenBank/DDBJ whole genome shotgun (WGS) entry which is preliminary data.</text>
</comment>
<evidence type="ECO:0000313" key="4">
    <source>
        <dbReference type="Proteomes" id="UP000467841"/>
    </source>
</evidence>
<organism evidence="3 4">
    <name type="scientific">Microthlaspi erraticum</name>
    <dbReference type="NCBI Taxonomy" id="1685480"/>
    <lineage>
        <taxon>Eukaryota</taxon>
        <taxon>Viridiplantae</taxon>
        <taxon>Streptophyta</taxon>
        <taxon>Embryophyta</taxon>
        <taxon>Tracheophyta</taxon>
        <taxon>Spermatophyta</taxon>
        <taxon>Magnoliopsida</taxon>
        <taxon>eudicotyledons</taxon>
        <taxon>Gunneridae</taxon>
        <taxon>Pentapetalae</taxon>
        <taxon>rosids</taxon>
        <taxon>malvids</taxon>
        <taxon>Brassicales</taxon>
        <taxon>Brassicaceae</taxon>
        <taxon>Coluteocarpeae</taxon>
        <taxon>Microthlaspi</taxon>
    </lineage>
</organism>